<feature type="chain" id="PRO_5036210788" description="G-protein coupled receptors family 3 profile domain-containing protein" evidence="13">
    <location>
        <begin position="24"/>
        <end position="478"/>
    </location>
</feature>
<evidence type="ECO:0000256" key="6">
    <source>
        <dbReference type="ARBA" id="ARBA00023136"/>
    </source>
</evidence>
<comment type="subcellular location">
    <subcellularLocation>
        <location evidence="1">Cell membrane</location>
        <topology evidence="1">Multi-pass membrane protein</topology>
    </subcellularLocation>
</comment>
<feature type="transmembrane region" description="Helical" evidence="12">
    <location>
        <begin position="156"/>
        <end position="173"/>
    </location>
</feature>
<evidence type="ECO:0000256" key="9">
    <source>
        <dbReference type="ARBA" id="ARBA00023224"/>
    </source>
</evidence>
<dbReference type="InterPro" id="IPR017978">
    <property type="entry name" value="GPCR_3_C"/>
</dbReference>
<keyword evidence="6 12" id="KW-0472">Membrane</keyword>
<evidence type="ECO:0000256" key="7">
    <source>
        <dbReference type="ARBA" id="ARBA00023170"/>
    </source>
</evidence>
<dbReference type="InterPro" id="IPR002455">
    <property type="entry name" value="GPCR3_GABA-B"/>
</dbReference>
<feature type="transmembrane region" description="Helical" evidence="12">
    <location>
        <begin position="346"/>
        <end position="368"/>
    </location>
</feature>
<dbReference type="GO" id="GO:0004965">
    <property type="term" value="F:G protein-coupled GABA receptor activity"/>
    <property type="evidence" value="ECO:0007669"/>
    <property type="project" value="InterPro"/>
</dbReference>
<dbReference type="Pfam" id="PF00003">
    <property type="entry name" value="7tm_3"/>
    <property type="match status" value="1"/>
</dbReference>
<dbReference type="EMBL" id="CAJPEX010001820">
    <property type="protein sequence ID" value="CAG0920005.1"/>
    <property type="molecule type" value="Genomic_DNA"/>
</dbReference>
<dbReference type="PROSITE" id="PS50259">
    <property type="entry name" value="G_PROTEIN_RECEP_F3_4"/>
    <property type="match status" value="1"/>
</dbReference>
<keyword evidence="3 12" id="KW-0812">Transmembrane</keyword>
<keyword evidence="9" id="KW-0807">Transducer</keyword>
<dbReference type="EMBL" id="OA883857">
    <property type="protein sequence ID" value="CAD7279853.1"/>
    <property type="molecule type" value="Genomic_DNA"/>
</dbReference>
<protein>
    <recommendedName>
        <fullName evidence="14">G-protein coupled receptors family 3 profile domain-containing protein</fullName>
    </recommendedName>
</protein>
<feature type="transmembrane region" description="Helical" evidence="12">
    <location>
        <begin position="323"/>
        <end position="340"/>
    </location>
</feature>
<keyword evidence="8" id="KW-0325">Glycoprotein</keyword>
<feature type="domain" description="G-protein coupled receptors family 3 profile" evidence="14">
    <location>
        <begin position="115"/>
        <end position="390"/>
    </location>
</feature>
<keyword evidence="10" id="KW-0175">Coiled coil</keyword>
<accession>A0A7R9GER2</accession>
<evidence type="ECO:0000256" key="2">
    <source>
        <dbReference type="ARBA" id="ARBA00022475"/>
    </source>
</evidence>
<keyword evidence="16" id="KW-1185">Reference proteome</keyword>
<keyword evidence="13" id="KW-0732">Signal</keyword>
<dbReference type="GO" id="GO:0038039">
    <property type="term" value="C:G protein-coupled receptor heterodimeric complex"/>
    <property type="evidence" value="ECO:0007669"/>
    <property type="project" value="TreeGrafter"/>
</dbReference>
<dbReference type="InterPro" id="IPR017979">
    <property type="entry name" value="GPCR_3_CS"/>
</dbReference>
<feature type="coiled-coil region" evidence="10">
    <location>
        <begin position="403"/>
        <end position="430"/>
    </location>
</feature>
<sequence>MKVLRLGVLLLLLALTGNPHSYATLPIGSGSDPGPGCSQIDTRASTKRTDGWNPRVSNSIPREIADDEEAKVGEYNGLFDRLDLDKGEAIFWADGLPPRDRTKVETIPSRVNLTIYSVLVTISCLGIIMACYFLGINIKHRNQRFIKMSSPHLNNLIILGCILTYSSVIFLGLDSQLTSIDSFPYICAARTWILMAGFTLAFGSMFSKTWRVHTIFTDIKLNKKVIKDYQLFMVVGILLAIDIAIMTTWQIVDPFSRAPDPSDKDAELVPVQEYCESRHMTVFVCAIYGYKGLLLIFGCFLAWETRNVSLPALNDSKYVGMSVYNVVIMCILGVAISFVLTDQQDAAFLIISVFIIFCTSVTLCLVFVPKLIELRVNPSGAEQNRVRATLKPPRSSRSDSFEDTLLQDNLKRARNNNTQLKRQVDERQNIILNLMNNLLGDLRVLTYSDMKPEPESSSMLSLNSQNAEMVPLTYESSH</sequence>
<reference evidence="15" key="1">
    <citation type="submission" date="2020-11" db="EMBL/GenBank/DDBJ databases">
        <authorList>
            <person name="Tran Van P."/>
        </authorList>
    </citation>
    <scope>NUCLEOTIDE SEQUENCE</scope>
</reference>
<keyword evidence="2" id="KW-1003">Cell membrane</keyword>
<organism evidence="15">
    <name type="scientific">Notodromas monacha</name>
    <dbReference type="NCBI Taxonomy" id="399045"/>
    <lineage>
        <taxon>Eukaryota</taxon>
        <taxon>Metazoa</taxon>
        <taxon>Ecdysozoa</taxon>
        <taxon>Arthropoda</taxon>
        <taxon>Crustacea</taxon>
        <taxon>Oligostraca</taxon>
        <taxon>Ostracoda</taxon>
        <taxon>Podocopa</taxon>
        <taxon>Podocopida</taxon>
        <taxon>Cypridocopina</taxon>
        <taxon>Cypridoidea</taxon>
        <taxon>Cyprididae</taxon>
        <taxon>Notodromas</taxon>
    </lineage>
</organism>
<evidence type="ECO:0000256" key="4">
    <source>
        <dbReference type="ARBA" id="ARBA00022989"/>
    </source>
</evidence>
<evidence type="ECO:0000313" key="16">
    <source>
        <dbReference type="Proteomes" id="UP000678499"/>
    </source>
</evidence>
<feature type="non-terminal residue" evidence="15">
    <location>
        <position position="478"/>
    </location>
</feature>
<name>A0A7R9GER2_9CRUS</name>
<dbReference type="GO" id="GO:0007214">
    <property type="term" value="P:gamma-aminobutyric acid signaling pathway"/>
    <property type="evidence" value="ECO:0007669"/>
    <property type="project" value="TreeGrafter"/>
</dbReference>
<evidence type="ECO:0000256" key="10">
    <source>
        <dbReference type="SAM" id="Coils"/>
    </source>
</evidence>
<gene>
    <name evidence="15" type="ORF">NMOB1V02_LOCUS7517</name>
</gene>
<keyword evidence="7" id="KW-0675">Receptor</keyword>
<evidence type="ECO:0000313" key="15">
    <source>
        <dbReference type="EMBL" id="CAD7279853.1"/>
    </source>
</evidence>
<evidence type="ECO:0000256" key="5">
    <source>
        <dbReference type="ARBA" id="ARBA00023040"/>
    </source>
</evidence>
<dbReference type="Proteomes" id="UP000678499">
    <property type="component" value="Unassembled WGS sequence"/>
</dbReference>
<feature type="transmembrane region" description="Helical" evidence="12">
    <location>
        <begin position="231"/>
        <end position="252"/>
    </location>
</feature>
<dbReference type="PROSITE" id="PS00981">
    <property type="entry name" value="G_PROTEIN_RECEP_F3_3"/>
    <property type="match status" value="1"/>
</dbReference>
<evidence type="ECO:0000256" key="12">
    <source>
        <dbReference type="SAM" id="Phobius"/>
    </source>
</evidence>
<dbReference type="PANTHER" id="PTHR10519">
    <property type="entry name" value="GABA-B RECEPTOR"/>
    <property type="match status" value="1"/>
</dbReference>
<feature type="transmembrane region" description="Helical" evidence="12">
    <location>
        <begin position="193"/>
        <end position="210"/>
    </location>
</feature>
<evidence type="ECO:0000259" key="14">
    <source>
        <dbReference type="PROSITE" id="PS50259"/>
    </source>
</evidence>
<proteinExistence type="predicted"/>
<feature type="region of interest" description="Disordered" evidence="11">
    <location>
        <begin position="383"/>
        <end position="402"/>
    </location>
</feature>
<evidence type="ECO:0000256" key="13">
    <source>
        <dbReference type="SAM" id="SignalP"/>
    </source>
</evidence>
<feature type="transmembrane region" description="Helical" evidence="12">
    <location>
        <begin position="280"/>
        <end position="303"/>
    </location>
</feature>
<keyword evidence="4 12" id="KW-1133">Transmembrane helix</keyword>
<keyword evidence="5" id="KW-0297">G-protein coupled receptor</keyword>
<dbReference type="PRINTS" id="PR01176">
    <property type="entry name" value="GABABRECEPTR"/>
</dbReference>
<dbReference type="AlphaFoldDB" id="A0A7R9GER2"/>
<evidence type="ECO:0000256" key="3">
    <source>
        <dbReference type="ARBA" id="ARBA00022692"/>
    </source>
</evidence>
<feature type="transmembrane region" description="Helical" evidence="12">
    <location>
        <begin position="113"/>
        <end position="135"/>
    </location>
</feature>
<dbReference type="OrthoDB" id="2150267at2759"/>
<evidence type="ECO:0000256" key="8">
    <source>
        <dbReference type="ARBA" id="ARBA00023180"/>
    </source>
</evidence>
<evidence type="ECO:0000256" key="1">
    <source>
        <dbReference type="ARBA" id="ARBA00004651"/>
    </source>
</evidence>
<dbReference type="PRINTS" id="PR01177">
    <property type="entry name" value="GABAB1RECPTR"/>
</dbReference>
<evidence type="ECO:0000256" key="11">
    <source>
        <dbReference type="SAM" id="MobiDB-lite"/>
    </source>
</evidence>
<feature type="signal peptide" evidence="13">
    <location>
        <begin position="1"/>
        <end position="23"/>
    </location>
</feature>
<dbReference type="PANTHER" id="PTHR10519:SF74">
    <property type="entry name" value="GAMMA-AMINOBUTYRIC ACID TYPE B RECEPTOR SUBUNIT 2"/>
    <property type="match status" value="1"/>
</dbReference>